<name>A0A9Q9J369_9XANT</name>
<organism evidence="2 3">
    <name type="scientific">Xanthomonas prunicola</name>
    <dbReference type="NCBI Taxonomy" id="2053930"/>
    <lineage>
        <taxon>Bacteria</taxon>
        <taxon>Pseudomonadati</taxon>
        <taxon>Pseudomonadota</taxon>
        <taxon>Gammaproteobacteria</taxon>
        <taxon>Lysobacterales</taxon>
        <taxon>Lysobacteraceae</taxon>
        <taxon>Xanthomonas</taxon>
    </lineage>
</organism>
<accession>A0A9Q9J369</accession>
<dbReference type="Gene3D" id="3.10.450.50">
    <property type="match status" value="1"/>
</dbReference>
<evidence type="ECO:0000259" key="1">
    <source>
        <dbReference type="Pfam" id="PF08332"/>
    </source>
</evidence>
<dbReference type="Proteomes" id="UP001058381">
    <property type="component" value="Chromosome"/>
</dbReference>
<dbReference type="SUPFAM" id="SSF54427">
    <property type="entry name" value="NTF2-like"/>
    <property type="match status" value="1"/>
</dbReference>
<dbReference type="AlphaFoldDB" id="A0A9Q9J369"/>
<reference evidence="2" key="1">
    <citation type="submission" date="2022-04" db="EMBL/GenBank/DDBJ databases">
        <title>Xanthomonas prunicola pv. tritici, a pathogen causing a previously unreported foliar disease of wheat.</title>
        <authorList>
            <person name="Clavijo F."/>
            <person name="Curland R.D."/>
            <person name="Dill-Macky R."/>
            <person name="Pereyra S."/>
            <person name="Roman-Reyna V."/>
            <person name="Siri M.I."/>
        </authorList>
    </citation>
    <scope>NUCLEOTIDE SEQUENCE</scope>
    <source>
        <strain evidence="2">CIX249</strain>
    </source>
</reference>
<dbReference type="RefSeq" id="WP_252163720.1">
    <property type="nucleotide sequence ID" value="NZ_CP094827.1"/>
</dbReference>
<dbReference type="InterPro" id="IPR032710">
    <property type="entry name" value="NTF2-like_dom_sf"/>
</dbReference>
<feature type="domain" description="Calcium/calmodulin-dependent protein kinase II association-domain" evidence="1">
    <location>
        <begin position="28"/>
        <end position="145"/>
    </location>
</feature>
<dbReference type="EMBL" id="CP096142">
    <property type="protein sequence ID" value="UXA66307.1"/>
    <property type="molecule type" value="Genomic_DNA"/>
</dbReference>
<evidence type="ECO:0000313" key="2">
    <source>
        <dbReference type="EMBL" id="UXA66307.1"/>
    </source>
</evidence>
<dbReference type="InterPro" id="IPR013543">
    <property type="entry name" value="Ca/CaM-dep_prot_kinase-assoc"/>
</dbReference>
<dbReference type="GO" id="GO:0004683">
    <property type="term" value="F:calcium/calmodulin-dependent protein kinase activity"/>
    <property type="evidence" value="ECO:0007669"/>
    <property type="project" value="InterPro"/>
</dbReference>
<proteinExistence type="predicted"/>
<gene>
    <name evidence="2" type="ORF">M0D43_04570</name>
</gene>
<dbReference type="GeneID" id="75150601"/>
<evidence type="ECO:0000313" key="3">
    <source>
        <dbReference type="Proteomes" id="UP001058381"/>
    </source>
</evidence>
<sequence>MTANAVAETPQTAAPARTAAYCLTEAGKVLLRWAETVGKRDIDALLALYAADAILVPTLSDDIRGRYEDRRTYFESFLAVDGLSCGVTVQKKRVSSKLGTVVIGGLYTFVFVRKGVSEPVNARFLFTFEEIEGQWLITGHHSSRASEGV</sequence>
<protein>
    <submittedName>
        <fullName evidence="2">DUF4440 domain-containing protein</fullName>
    </submittedName>
</protein>
<dbReference type="Pfam" id="PF08332">
    <property type="entry name" value="CaMKII_AD"/>
    <property type="match status" value="1"/>
</dbReference>
<dbReference type="GO" id="GO:0005516">
    <property type="term" value="F:calmodulin binding"/>
    <property type="evidence" value="ECO:0007669"/>
    <property type="project" value="InterPro"/>
</dbReference>